<dbReference type="PRINTS" id="PR00081">
    <property type="entry name" value="GDHRDH"/>
</dbReference>
<dbReference type="KEGG" id="cbq:AL705_00095"/>
<dbReference type="Pfam" id="PF00106">
    <property type="entry name" value="adh_short"/>
    <property type="match status" value="1"/>
</dbReference>
<gene>
    <name evidence="3" type="ORF">AL705_00095</name>
    <name evidence="4" type="ORF">LC603019_00022</name>
</gene>
<dbReference type="RefSeq" id="WP_053961278.1">
    <property type="nucleotide sequence ID" value="NZ_CAJPTR010000002.1"/>
</dbReference>
<dbReference type="EMBL" id="LR584267">
    <property type="protein sequence ID" value="VHN99432.1"/>
    <property type="molecule type" value="Genomic_DNA"/>
</dbReference>
<dbReference type="Gene3D" id="3.40.50.720">
    <property type="entry name" value="NAD(P)-binding Rossmann-like Domain"/>
    <property type="match status" value="1"/>
</dbReference>
<evidence type="ECO:0000313" key="4">
    <source>
        <dbReference type="EMBL" id="VHN99432.1"/>
    </source>
</evidence>
<evidence type="ECO:0000313" key="5">
    <source>
        <dbReference type="Proteomes" id="UP000068137"/>
    </source>
</evidence>
<evidence type="ECO:0000256" key="1">
    <source>
        <dbReference type="ARBA" id="ARBA00006484"/>
    </source>
</evidence>
<reference evidence="3" key="2">
    <citation type="journal article" date="2016" name="Int. J. Syst. Evol. Microbiol.">
        <title>Lawsonella clevelandensis gen. nov., sp. nov., a new member of the suborder Corynebacterineae isolated from human abscesses.</title>
        <authorList>
            <person name="Bell M.E."/>
            <person name="Bernard K.A."/>
            <person name="Harrington S.M."/>
            <person name="Patel N.B."/>
            <person name="Tucker T.A."/>
            <person name="Metcalfe M.G."/>
            <person name="McQuiston J.R."/>
        </authorList>
    </citation>
    <scope>NUCLEOTIDE SEQUENCE</scope>
    <source>
        <strain evidence="3">X1698</strain>
    </source>
</reference>
<dbReference type="AlphaFoldDB" id="A0A0M4MB39"/>
<dbReference type="Proteomes" id="UP000068137">
    <property type="component" value="Chromosome"/>
</dbReference>
<dbReference type="GeneID" id="84894035"/>
<dbReference type="PANTHER" id="PTHR43669:SF6">
    <property type="entry name" value="DECAPRENYLPHOSPHORYL-2-KETO-BETA-D-ERYTHRO-PENTOSE REDUCTASE"/>
    <property type="match status" value="1"/>
</dbReference>
<dbReference type="PANTHER" id="PTHR43669">
    <property type="entry name" value="5-KETO-D-GLUCONATE 5-REDUCTASE"/>
    <property type="match status" value="1"/>
</dbReference>
<dbReference type="EMBL" id="CP012390">
    <property type="protein sequence ID" value="ALE18399.1"/>
    <property type="molecule type" value="Genomic_DNA"/>
</dbReference>
<organism evidence="3 5">
    <name type="scientific">Lawsonella clevelandensis</name>
    <dbReference type="NCBI Taxonomy" id="1528099"/>
    <lineage>
        <taxon>Bacteria</taxon>
        <taxon>Bacillati</taxon>
        <taxon>Actinomycetota</taxon>
        <taxon>Actinomycetes</taxon>
        <taxon>Mycobacteriales</taxon>
        <taxon>Lawsonellaceae</taxon>
        <taxon>Lawsonella</taxon>
    </lineage>
</organism>
<dbReference type="InterPro" id="IPR036291">
    <property type="entry name" value="NAD(P)-bd_dom_sf"/>
</dbReference>
<dbReference type="GO" id="GO:0016491">
    <property type="term" value="F:oxidoreductase activity"/>
    <property type="evidence" value="ECO:0007669"/>
    <property type="project" value="UniProtKB-KW"/>
</dbReference>
<name>A0A0M4MB39_9ACTN</name>
<reference evidence="4 6" key="3">
    <citation type="submission" date="2019-04" db="EMBL/GenBank/DDBJ databases">
        <authorList>
            <person name="Seth-Smith MB H."/>
            <person name="Seth-Smith H."/>
        </authorList>
    </citation>
    <scope>NUCLEOTIDE SEQUENCE [LARGE SCALE GENOMIC DNA]</scope>
    <source>
        <strain evidence="4">USB-603019</strain>
    </source>
</reference>
<proteinExistence type="inferred from homology"/>
<evidence type="ECO:0000313" key="6">
    <source>
        <dbReference type="Proteomes" id="UP000324288"/>
    </source>
</evidence>
<dbReference type="OrthoDB" id="5115951at2"/>
<keyword evidence="2" id="KW-0560">Oxidoreductase</keyword>
<protein>
    <submittedName>
        <fullName evidence="4">Putative oxidoreductase</fullName>
    </submittedName>
</protein>
<dbReference type="InterPro" id="IPR002347">
    <property type="entry name" value="SDR_fam"/>
</dbReference>
<accession>A0A0M4MB39</accession>
<dbReference type="STRING" id="1528099.AL705_00095"/>
<evidence type="ECO:0000256" key="2">
    <source>
        <dbReference type="ARBA" id="ARBA00023002"/>
    </source>
</evidence>
<comment type="similarity">
    <text evidence="1">Belongs to the short-chain dehydrogenases/reductases (SDR) family.</text>
</comment>
<evidence type="ECO:0000313" key="3">
    <source>
        <dbReference type="EMBL" id="ALE18399.1"/>
    </source>
</evidence>
<sequence>MKTLQPSEGGILLLGGRSEIGVALASRLCNGRPVVLAQRPSQQDVGAFEDLLRGGAQQVYCLEWDALTENDLTSIYERAEKVCGMPVSTIIVAFGVLGNQHKAERDPKEAYRIAYTDYTAQVVTITAAIEYLRKHTHGLLVAFSSIAGWRVRRGNYVYGSAKAGLDGFLSGLIDATHKEKINVVMARPGFVIGRMTQGMDPAIMSSTAEQVAAEVYQAIRSGKHRVWVPNRLRLLAAIMPFVPTALWRRMPR</sequence>
<keyword evidence="6" id="KW-1185">Reference proteome</keyword>
<reference evidence="3 5" key="1">
    <citation type="journal article" date="2015" name="Genome Announc.">
        <title>Complete Genome Sequences for Two Strains of a Novel Fastidious, Partially Acid-Fast, Gram-Positive Corynebacterineae Bacterium, Derived from Human Clinical Samples.</title>
        <authorList>
            <person name="Nicholson A.C."/>
            <person name="Bell M."/>
            <person name="Humrighouse B.W."/>
            <person name="McQuiston J.R."/>
        </authorList>
    </citation>
    <scope>NUCLEOTIDE SEQUENCE [LARGE SCALE GENOMIC DNA]</scope>
    <source>
        <strain evidence="3 5">X1698</strain>
    </source>
</reference>
<dbReference type="Proteomes" id="UP000324288">
    <property type="component" value="Chromosome"/>
</dbReference>
<dbReference type="SUPFAM" id="SSF51735">
    <property type="entry name" value="NAD(P)-binding Rossmann-fold domains"/>
    <property type="match status" value="1"/>
</dbReference>